<dbReference type="GO" id="GO:1990904">
    <property type="term" value="C:ribonucleoprotein complex"/>
    <property type="evidence" value="ECO:0007669"/>
    <property type="project" value="UniProtKB-KW"/>
</dbReference>
<dbReference type="GO" id="GO:0006412">
    <property type="term" value="P:translation"/>
    <property type="evidence" value="ECO:0007669"/>
    <property type="project" value="UniProtKB-UniRule"/>
</dbReference>
<dbReference type="GO" id="GO:0005737">
    <property type="term" value="C:cytoplasm"/>
    <property type="evidence" value="ECO:0007669"/>
    <property type="project" value="UniProtKB-ARBA"/>
</dbReference>
<comment type="caution">
    <text evidence="6">The sequence shown here is derived from an EMBL/GenBank/DDBJ whole genome shotgun (WGS) entry which is preliminary data.</text>
</comment>
<evidence type="ECO:0000313" key="6">
    <source>
        <dbReference type="EMBL" id="PYZ95672.1"/>
    </source>
</evidence>
<keyword evidence="3 5" id="KW-0687">Ribonucleoprotein</keyword>
<evidence type="ECO:0000256" key="2">
    <source>
        <dbReference type="ARBA" id="ARBA00022980"/>
    </source>
</evidence>
<dbReference type="HAMAP" id="MF_00294">
    <property type="entry name" value="Ribosomal_bL33"/>
    <property type="match status" value="1"/>
</dbReference>
<dbReference type="InterPro" id="IPR001705">
    <property type="entry name" value="Ribosomal_bL33"/>
</dbReference>
<dbReference type="AlphaFoldDB" id="A0A2W0HFH9"/>
<dbReference type="GO" id="GO:0005840">
    <property type="term" value="C:ribosome"/>
    <property type="evidence" value="ECO:0007669"/>
    <property type="project" value="UniProtKB-KW"/>
</dbReference>
<dbReference type="GO" id="GO:0003735">
    <property type="term" value="F:structural constituent of ribosome"/>
    <property type="evidence" value="ECO:0007669"/>
    <property type="project" value="InterPro"/>
</dbReference>
<evidence type="ECO:0000256" key="5">
    <source>
        <dbReference type="HAMAP-Rule" id="MF_00294"/>
    </source>
</evidence>
<comment type="similarity">
    <text evidence="1 5">Belongs to the bacterial ribosomal protein bL33 family.</text>
</comment>
<evidence type="ECO:0000256" key="1">
    <source>
        <dbReference type="ARBA" id="ARBA00007596"/>
    </source>
</evidence>
<dbReference type="InterPro" id="IPR011332">
    <property type="entry name" value="Ribosomal_zn-bd"/>
</dbReference>
<dbReference type="Gene3D" id="2.20.28.120">
    <property type="entry name" value="Ribosomal protein L33"/>
    <property type="match status" value="1"/>
</dbReference>
<organism evidence="6 7">
    <name type="scientific">Alteribacter lacisalsi</name>
    <dbReference type="NCBI Taxonomy" id="2045244"/>
    <lineage>
        <taxon>Bacteria</taxon>
        <taxon>Bacillati</taxon>
        <taxon>Bacillota</taxon>
        <taxon>Bacilli</taxon>
        <taxon>Bacillales</taxon>
        <taxon>Bacillaceae</taxon>
        <taxon>Alteribacter</taxon>
    </lineage>
</organism>
<keyword evidence="2 5" id="KW-0689">Ribosomal protein</keyword>
<dbReference type="Proteomes" id="UP000248066">
    <property type="component" value="Unassembled WGS sequence"/>
</dbReference>
<keyword evidence="7" id="KW-1185">Reference proteome</keyword>
<dbReference type="EMBL" id="PDOF01000004">
    <property type="protein sequence ID" value="PYZ95672.1"/>
    <property type="molecule type" value="Genomic_DNA"/>
</dbReference>
<dbReference type="Pfam" id="PF00471">
    <property type="entry name" value="Ribosomal_L33"/>
    <property type="match status" value="1"/>
</dbReference>
<reference evidence="6 7" key="1">
    <citation type="submission" date="2017-10" db="EMBL/GenBank/DDBJ databases">
        <title>Bacillus sp. nov., a halophilic bacterium isolated from a Yangshapao Lake.</title>
        <authorList>
            <person name="Wang H."/>
        </authorList>
    </citation>
    <scope>NUCLEOTIDE SEQUENCE [LARGE SCALE GENOMIC DNA]</scope>
    <source>
        <strain evidence="6 7">YSP-3</strain>
    </source>
</reference>
<dbReference type="OrthoDB" id="9801333at2"/>
<protein>
    <recommendedName>
        <fullName evidence="4 5">Large ribosomal subunit protein bL33</fullName>
    </recommendedName>
</protein>
<accession>A0A2W0HFH9</accession>
<dbReference type="NCBIfam" id="NF001860">
    <property type="entry name" value="PRK00595.1"/>
    <property type="match status" value="1"/>
</dbReference>
<gene>
    <name evidence="5 6" type="primary">rpmG</name>
    <name evidence="6" type="ORF">CR205_19355</name>
</gene>
<evidence type="ECO:0000313" key="7">
    <source>
        <dbReference type="Proteomes" id="UP000248066"/>
    </source>
</evidence>
<dbReference type="NCBIfam" id="TIGR01023">
    <property type="entry name" value="rpmG_bact"/>
    <property type="match status" value="1"/>
</dbReference>
<proteinExistence type="inferred from homology"/>
<dbReference type="InterPro" id="IPR038584">
    <property type="entry name" value="Ribosomal_bL33_sf"/>
</dbReference>
<name>A0A2W0HFH9_9BACI</name>
<evidence type="ECO:0000256" key="3">
    <source>
        <dbReference type="ARBA" id="ARBA00023274"/>
    </source>
</evidence>
<dbReference type="NCBIfam" id="NF001764">
    <property type="entry name" value="PRK00504.1"/>
    <property type="match status" value="1"/>
</dbReference>
<evidence type="ECO:0000256" key="4">
    <source>
        <dbReference type="ARBA" id="ARBA00035176"/>
    </source>
</evidence>
<dbReference type="SUPFAM" id="SSF57829">
    <property type="entry name" value="Zn-binding ribosomal proteins"/>
    <property type="match status" value="1"/>
</dbReference>
<sequence length="49" mass="5361">MSAKIVLACSECKSRNYSTTKGSGSRADRLTFSKYCSTCGKHTTHVETK</sequence>